<proteinExistence type="inferred from homology"/>
<name>A0A2P2M828_RHIMU</name>
<accession>A0A2P2M828</accession>
<keyword evidence="3" id="KW-0812">Transmembrane</keyword>
<dbReference type="GO" id="GO:0017110">
    <property type="term" value="F:nucleoside diphosphate phosphatase activity"/>
    <property type="evidence" value="ECO:0007669"/>
    <property type="project" value="TreeGrafter"/>
</dbReference>
<keyword evidence="2" id="KW-0378">Hydrolase</keyword>
<reference evidence="4" key="1">
    <citation type="submission" date="2018-02" db="EMBL/GenBank/DDBJ databases">
        <title>Rhizophora mucronata_Transcriptome.</title>
        <authorList>
            <person name="Meera S.P."/>
            <person name="Sreeshan A."/>
            <person name="Augustine A."/>
        </authorList>
    </citation>
    <scope>NUCLEOTIDE SEQUENCE</scope>
    <source>
        <tissue evidence="4">Leaf</tissue>
    </source>
</reference>
<dbReference type="PANTHER" id="PTHR11782">
    <property type="entry name" value="ADENOSINE/GUANOSINE DIPHOSPHATASE"/>
    <property type="match status" value="1"/>
</dbReference>
<sequence>MKRPVSRHESLSDKIHRYRSVLLMVSIPLFLILFLLFVMPPGRFPTAAAVLEEYEISGRKVPPNLKGSKNYAVIFDAGSSGSRVHVFCFDHKMDLVYIGKDLELFIQVFSFLLFSLSSI</sequence>
<evidence type="ECO:0000256" key="3">
    <source>
        <dbReference type="SAM" id="Phobius"/>
    </source>
</evidence>
<dbReference type="PANTHER" id="PTHR11782:SF83">
    <property type="entry name" value="GUANOSINE-DIPHOSPHATASE"/>
    <property type="match status" value="1"/>
</dbReference>
<keyword evidence="3" id="KW-1133">Transmembrane helix</keyword>
<dbReference type="GO" id="GO:0016020">
    <property type="term" value="C:membrane"/>
    <property type="evidence" value="ECO:0007669"/>
    <property type="project" value="TreeGrafter"/>
</dbReference>
<protein>
    <submittedName>
        <fullName evidence="4">Apyrase 2-like</fullName>
    </submittedName>
</protein>
<dbReference type="Pfam" id="PF01150">
    <property type="entry name" value="GDA1_CD39"/>
    <property type="match status" value="1"/>
</dbReference>
<dbReference type="GO" id="GO:0009134">
    <property type="term" value="P:nucleoside diphosphate catabolic process"/>
    <property type="evidence" value="ECO:0007669"/>
    <property type="project" value="TreeGrafter"/>
</dbReference>
<dbReference type="EMBL" id="GGEC01045886">
    <property type="protein sequence ID" value="MBX26370.1"/>
    <property type="molecule type" value="Transcribed_RNA"/>
</dbReference>
<evidence type="ECO:0000256" key="2">
    <source>
        <dbReference type="ARBA" id="ARBA00022801"/>
    </source>
</evidence>
<dbReference type="AlphaFoldDB" id="A0A2P2M828"/>
<evidence type="ECO:0000313" key="4">
    <source>
        <dbReference type="EMBL" id="MBX26370.1"/>
    </source>
</evidence>
<keyword evidence="3" id="KW-0472">Membrane</keyword>
<feature type="transmembrane region" description="Helical" evidence="3">
    <location>
        <begin position="21"/>
        <end position="39"/>
    </location>
</feature>
<evidence type="ECO:0000256" key="1">
    <source>
        <dbReference type="ARBA" id="ARBA00009283"/>
    </source>
</evidence>
<dbReference type="InterPro" id="IPR000407">
    <property type="entry name" value="GDA1_CD39_NTPase"/>
</dbReference>
<organism evidence="4">
    <name type="scientific">Rhizophora mucronata</name>
    <name type="common">Asiatic mangrove</name>
    <dbReference type="NCBI Taxonomy" id="61149"/>
    <lineage>
        <taxon>Eukaryota</taxon>
        <taxon>Viridiplantae</taxon>
        <taxon>Streptophyta</taxon>
        <taxon>Embryophyta</taxon>
        <taxon>Tracheophyta</taxon>
        <taxon>Spermatophyta</taxon>
        <taxon>Magnoliopsida</taxon>
        <taxon>eudicotyledons</taxon>
        <taxon>Gunneridae</taxon>
        <taxon>Pentapetalae</taxon>
        <taxon>rosids</taxon>
        <taxon>fabids</taxon>
        <taxon>Malpighiales</taxon>
        <taxon>Rhizophoraceae</taxon>
        <taxon>Rhizophora</taxon>
    </lineage>
</organism>
<dbReference type="Gene3D" id="3.30.420.40">
    <property type="match status" value="1"/>
</dbReference>
<comment type="similarity">
    <text evidence="1">Belongs to the GDA1/CD39 NTPase family.</text>
</comment>